<sequence>MSSANMTFLSDPATVFLKCFVEKRPDVGHIVSAKQATT</sequence>
<evidence type="ECO:0000313" key="1">
    <source>
        <dbReference type="EMBL" id="QTA90510.1"/>
    </source>
</evidence>
<proteinExistence type="predicted"/>
<accession>A0A975GR31</accession>
<keyword evidence="2" id="KW-1185">Reference proteome</keyword>
<dbReference type="Proteomes" id="UP000663722">
    <property type="component" value="Chromosome"/>
</dbReference>
<name>A0A975GR31_9BACT</name>
<dbReference type="KEGG" id="dmm:dnm_065710"/>
<dbReference type="AlphaFoldDB" id="A0A975GR31"/>
<dbReference type="EMBL" id="CP061800">
    <property type="protein sequence ID" value="QTA90510.1"/>
    <property type="molecule type" value="Genomic_DNA"/>
</dbReference>
<evidence type="ECO:0000313" key="2">
    <source>
        <dbReference type="Proteomes" id="UP000663722"/>
    </source>
</evidence>
<gene>
    <name evidence="1" type="ORF">dnm_065710</name>
</gene>
<reference evidence="1" key="1">
    <citation type="journal article" date="2021" name="Microb. Physiol.">
        <title>Proteogenomic Insights into the Physiology of Marine, Sulfate-Reducing, Filamentous Desulfonema limicola and Desulfonema magnum.</title>
        <authorList>
            <person name="Schnaars V."/>
            <person name="Wohlbrand L."/>
            <person name="Scheve S."/>
            <person name="Hinrichs C."/>
            <person name="Reinhardt R."/>
            <person name="Rabus R."/>
        </authorList>
    </citation>
    <scope>NUCLEOTIDE SEQUENCE</scope>
    <source>
        <strain evidence="1">4be13</strain>
    </source>
</reference>
<organism evidence="1 2">
    <name type="scientific">Desulfonema magnum</name>
    <dbReference type="NCBI Taxonomy" id="45655"/>
    <lineage>
        <taxon>Bacteria</taxon>
        <taxon>Pseudomonadati</taxon>
        <taxon>Thermodesulfobacteriota</taxon>
        <taxon>Desulfobacteria</taxon>
        <taxon>Desulfobacterales</taxon>
        <taxon>Desulfococcaceae</taxon>
        <taxon>Desulfonema</taxon>
    </lineage>
</organism>
<protein>
    <submittedName>
        <fullName evidence="1">Uncharacterized protein</fullName>
    </submittedName>
</protein>